<dbReference type="Pfam" id="PF12796">
    <property type="entry name" value="Ank_2"/>
    <property type="match status" value="1"/>
</dbReference>
<dbReference type="OrthoDB" id="116435at2759"/>
<evidence type="ECO:0000313" key="1">
    <source>
        <dbReference type="EMBL" id="CAG2200534.1"/>
    </source>
</evidence>
<proteinExistence type="predicted"/>
<reference evidence="1" key="1">
    <citation type="submission" date="2021-03" db="EMBL/GenBank/DDBJ databases">
        <authorList>
            <person name="Bekaert M."/>
        </authorList>
    </citation>
    <scope>NUCLEOTIDE SEQUENCE</scope>
</reference>
<keyword evidence="2" id="KW-1185">Reference proteome</keyword>
<evidence type="ECO:0000313" key="2">
    <source>
        <dbReference type="Proteomes" id="UP000683360"/>
    </source>
</evidence>
<dbReference type="Proteomes" id="UP000683360">
    <property type="component" value="Unassembled WGS sequence"/>
</dbReference>
<dbReference type="EMBL" id="CAJPWZ010000750">
    <property type="protein sequence ID" value="CAG2200534.1"/>
    <property type="molecule type" value="Genomic_DNA"/>
</dbReference>
<accession>A0A8S3R600</accession>
<dbReference type="InterPro" id="IPR002110">
    <property type="entry name" value="Ankyrin_rpt"/>
</dbReference>
<sequence length="585" mass="67522">MNSWKMLLDNFGSLRDCEWFDVHLAIKSALESAFLYMDKSFIDYISFTYGKKTVDLNYFLNFACQNGKEIVVRWIFEQFETNHIDIIAPLLSVCRKGNKELVVYLLRKCCIEDLNLNATMQAACESGTLDVVTMLWEKFNFDIFDVESCFKSSCRKGNLNIVKWLYESFDKALFHDISVLNLACISSNIELVEYLIINFLKTSDNEMTKIEECLSYCNSSMLRFFVGKYGCDLFDLDHILSVGLSENNAEFVIWSLTNFDFKSVDLNNAVKLACQNGNFRLHTSGETRLVEWFLNSNCYESLELQQASNVSCARGKIDVVIMLHKRYNEKACNVKAAVNNACFSGSIETVYWLLNTFQEKDADLDVALAMACGNGKNNLVMWLLEKYDMKFNMKLAILETFKASLKKERSNGKLSENSSFELLNWMLKECGNHILDIKISVLLACKQGKIGHVKWLFDKFSETCRDINPSEALEAACHGFDTFAIYLFLVKRFRNRKFDLQKVMQYACEFGNDQIVEDLLKRFDKNKLNVREGIFAACLKGHLNVLRVLWLYAKPKYFREKRLVNLVSNSENSEMVNWLIAAVDR</sequence>
<comment type="caution">
    <text evidence="1">The sequence shown here is derived from an EMBL/GenBank/DDBJ whole genome shotgun (WGS) entry which is preliminary data.</text>
</comment>
<dbReference type="InterPro" id="IPR052050">
    <property type="entry name" value="SecEffector_AnkRepeat"/>
</dbReference>
<organism evidence="1 2">
    <name type="scientific">Mytilus edulis</name>
    <name type="common">Blue mussel</name>
    <dbReference type="NCBI Taxonomy" id="6550"/>
    <lineage>
        <taxon>Eukaryota</taxon>
        <taxon>Metazoa</taxon>
        <taxon>Spiralia</taxon>
        <taxon>Lophotrochozoa</taxon>
        <taxon>Mollusca</taxon>
        <taxon>Bivalvia</taxon>
        <taxon>Autobranchia</taxon>
        <taxon>Pteriomorphia</taxon>
        <taxon>Mytilida</taxon>
        <taxon>Mytiloidea</taxon>
        <taxon>Mytilidae</taxon>
        <taxon>Mytilinae</taxon>
        <taxon>Mytilus</taxon>
    </lineage>
</organism>
<protein>
    <submittedName>
        <fullName evidence="1">Uncharacterized protein</fullName>
    </submittedName>
</protein>
<dbReference type="InterPro" id="IPR036770">
    <property type="entry name" value="Ankyrin_rpt-contain_sf"/>
</dbReference>
<dbReference type="PANTHER" id="PTHR46586">
    <property type="entry name" value="ANKYRIN REPEAT-CONTAINING PROTEIN"/>
    <property type="match status" value="1"/>
</dbReference>
<dbReference type="SUPFAM" id="SSF48403">
    <property type="entry name" value="Ankyrin repeat"/>
    <property type="match status" value="2"/>
</dbReference>
<dbReference type="AlphaFoldDB" id="A0A8S3R600"/>
<gene>
    <name evidence="1" type="ORF">MEDL_15146</name>
</gene>
<dbReference type="Gene3D" id="1.25.40.20">
    <property type="entry name" value="Ankyrin repeat-containing domain"/>
    <property type="match status" value="3"/>
</dbReference>
<dbReference type="SMART" id="SM00248">
    <property type="entry name" value="ANK"/>
    <property type="match status" value="6"/>
</dbReference>
<name>A0A8S3R600_MYTED</name>
<dbReference type="PANTHER" id="PTHR46586:SF3">
    <property type="entry name" value="ANKYRIN REPEAT-CONTAINING PROTEIN"/>
    <property type="match status" value="1"/>
</dbReference>